<dbReference type="NCBIfam" id="TIGR02853">
    <property type="entry name" value="spore_dpaA"/>
    <property type="match status" value="1"/>
</dbReference>
<dbReference type="InterPro" id="IPR036291">
    <property type="entry name" value="NAD(P)-bd_dom_sf"/>
</dbReference>
<dbReference type="Proteomes" id="UP000252254">
    <property type="component" value="Unassembled WGS sequence"/>
</dbReference>
<dbReference type="Gene3D" id="3.40.50.720">
    <property type="entry name" value="NAD(P)-binding Rossmann-like Domain"/>
    <property type="match status" value="2"/>
</dbReference>
<dbReference type="NCBIfam" id="NF006162">
    <property type="entry name" value="PRK08306.1"/>
    <property type="match status" value="1"/>
</dbReference>
<dbReference type="OrthoDB" id="8840764at2"/>
<organism evidence="3 4">
    <name type="scientific">Paraliobacillus ryukyuensis</name>
    <dbReference type="NCBI Taxonomy" id="200904"/>
    <lineage>
        <taxon>Bacteria</taxon>
        <taxon>Bacillati</taxon>
        <taxon>Bacillota</taxon>
        <taxon>Bacilli</taxon>
        <taxon>Bacillales</taxon>
        <taxon>Bacillaceae</taxon>
        <taxon>Paraliobacillus</taxon>
    </lineage>
</organism>
<dbReference type="STRING" id="200904.GCA_900168775_01618"/>
<dbReference type="Pfam" id="PF16924">
    <property type="entry name" value="DpaA_N"/>
    <property type="match status" value="1"/>
</dbReference>
<dbReference type="EMBL" id="QNRI01000001">
    <property type="protein sequence ID" value="RBP01749.1"/>
    <property type="molecule type" value="Genomic_DNA"/>
</dbReference>
<dbReference type="InterPro" id="IPR006140">
    <property type="entry name" value="D-isomer_DH_NAD-bd"/>
</dbReference>
<dbReference type="Pfam" id="PF02826">
    <property type="entry name" value="2-Hacid_dh_C"/>
    <property type="match status" value="1"/>
</dbReference>
<evidence type="ECO:0000259" key="1">
    <source>
        <dbReference type="Pfam" id="PF02826"/>
    </source>
</evidence>
<sequence>MDQTIRMAIIGGDARYLDMIKKLNENDNLSMELVGFDQLDQGFAGVKKTNFSGLEVEKLDVVVLPIPGINENGMIDTVFSNDHIQFSEDWFKRLPNHTTIFTGITTPYLEKMIQKTAMHLIPLMNRDDVAIYNSIPTAEGTIMLAIQHTNFTIHQANICVLGFGRVGMSVASRFHALGAKVAVGARNPADIARITELGIQSFHMDDIIAYTGQCDILINTIPAKVVTEPALKELKLNALVIDLASKPGGIDFLYAKKRGIKVIHALGLPGIVAPKTAGEILGNIINQLIITDKK</sequence>
<dbReference type="SUPFAM" id="SSF51735">
    <property type="entry name" value="NAD(P)-binding Rossmann-fold domains"/>
    <property type="match status" value="1"/>
</dbReference>
<evidence type="ECO:0000313" key="3">
    <source>
        <dbReference type="EMBL" id="RBP01749.1"/>
    </source>
</evidence>
<reference evidence="3 4" key="1">
    <citation type="submission" date="2018-06" db="EMBL/GenBank/DDBJ databases">
        <title>Genomic Encyclopedia of Type Strains, Phase IV (KMG-IV): sequencing the most valuable type-strain genomes for metagenomic binning, comparative biology and taxonomic classification.</title>
        <authorList>
            <person name="Goeker M."/>
        </authorList>
    </citation>
    <scope>NUCLEOTIDE SEQUENCE [LARGE SCALE GENOMIC DNA]</scope>
    <source>
        <strain evidence="3 4">DSM 15140</strain>
    </source>
</reference>
<dbReference type="AlphaFoldDB" id="A0A366EJT1"/>
<dbReference type="RefSeq" id="WP_113866553.1">
    <property type="nucleotide sequence ID" value="NZ_BAABQN010000001.1"/>
</dbReference>
<dbReference type="InterPro" id="IPR031629">
    <property type="entry name" value="DpaA_N"/>
</dbReference>
<dbReference type="GO" id="GO:0051287">
    <property type="term" value="F:NAD binding"/>
    <property type="evidence" value="ECO:0007669"/>
    <property type="project" value="InterPro"/>
</dbReference>
<gene>
    <name evidence="3" type="ORF">DES48_101493</name>
</gene>
<protein>
    <submittedName>
        <fullName evidence="3">Dipicolinate synthase subunit A</fullName>
    </submittedName>
</protein>
<evidence type="ECO:0000313" key="4">
    <source>
        <dbReference type="Proteomes" id="UP000252254"/>
    </source>
</evidence>
<dbReference type="InterPro" id="IPR014215">
    <property type="entry name" value="Dipicolinic_acid_synth_A"/>
</dbReference>
<accession>A0A366EJT1</accession>
<evidence type="ECO:0000259" key="2">
    <source>
        <dbReference type="Pfam" id="PF16924"/>
    </source>
</evidence>
<keyword evidence="4" id="KW-1185">Reference proteome</keyword>
<name>A0A366EJT1_9BACI</name>
<proteinExistence type="predicted"/>
<comment type="caution">
    <text evidence="3">The sequence shown here is derived from an EMBL/GenBank/DDBJ whole genome shotgun (WGS) entry which is preliminary data.</text>
</comment>
<feature type="domain" description="D-isomer specific 2-hydroxyacid dehydrogenase NAD-binding" evidence="1">
    <location>
        <begin position="151"/>
        <end position="238"/>
    </location>
</feature>
<feature type="domain" description="Dipicolinate synthase subunit A N-terminal" evidence="2">
    <location>
        <begin position="7"/>
        <end position="124"/>
    </location>
</feature>